<evidence type="ECO:0000256" key="4">
    <source>
        <dbReference type="RuleBase" id="RU000411"/>
    </source>
</evidence>
<evidence type="ECO:0000256" key="3">
    <source>
        <dbReference type="ARBA" id="ARBA00022900"/>
    </source>
</evidence>
<dbReference type="InterPro" id="IPR023796">
    <property type="entry name" value="Serpin_dom"/>
</dbReference>
<dbReference type="InterPro" id="IPR036186">
    <property type="entry name" value="Serpin_sf"/>
</dbReference>
<evidence type="ECO:0000256" key="2">
    <source>
        <dbReference type="ARBA" id="ARBA00022690"/>
    </source>
</evidence>
<dbReference type="InterPro" id="IPR000215">
    <property type="entry name" value="Serpin_fam"/>
</dbReference>
<keyword evidence="3" id="KW-0722">Serine protease inhibitor</keyword>
<comment type="similarity">
    <text evidence="1 4">Belongs to the serpin family.</text>
</comment>
<reference evidence="6 7" key="1">
    <citation type="submission" date="2024-03" db="EMBL/GenBank/DDBJ databases">
        <title>The genome assembly and annotation of the cricket Gryllus longicercus Weissman &amp; Gray.</title>
        <authorList>
            <person name="Szrajer S."/>
            <person name="Gray D."/>
            <person name="Ylla G."/>
        </authorList>
    </citation>
    <scope>NUCLEOTIDE SEQUENCE [LARGE SCALE GENOMIC DNA]</scope>
    <source>
        <strain evidence="6">DAG 2021-001</strain>
        <tissue evidence="6">Whole body minus gut</tissue>
    </source>
</reference>
<protein>
    <recommendedName>
        <fullName evidence="5">Serpin domain-containing protein</fullName>
    </recommendedName>
</protein>
<dbReference type="SUPFAM" id="SSF56574">
    <property type="entry name" value="Serpins"/>
    <property type="match status" value="1"/>
</dbReference>
<evidence type="ECO:0000259" key="5">
    <source>
        <dbReference type="SMART" id="SM00093"/>
    </source>
</evidence>
<dbReference type="SMART" id="SM00093">
    <property type="entry name" value="SERPIN"/>
    <property type="match status" value="1"/>
</dbReference>
<dbReference type="Pfam" id="PF00079">
    <property type="entry name" value="Serpin"/>
    <property type="match status" value="1"/>
</dbReference>
<evidence type="ECO:0000256" key="1">
    <source>
        <dbReference type="ARBA" id="ARBA00009500"/>
    </source>
</evidence>
<dbReference type="Gene3D" id="2.30.39.10">
    <property type="entry name" value="Alpha-1-antitrypsin, domain 1"/>
    <property type="match status" value="1"/>
</dbReference>
<dbReference type="InterPro" id="IPR042185">
    <property type="entry name" value="Serpin_sf_2"/>
</dbReference>
<dbReference type="PANTHER" id="PTHR11461">
    <property type="entry name" value="SERINE PROTEASE INHIBITOR, SERPIN"/>
    <property type="match status" value="1"/>
</dbReference>
<comment type="caution">
    <text evidence="6">The sequence shown here is derived from an EMBL/GenBank/DDBJ whole genome shotgun (WGS) entry which is preliminary data.</text>
</comment>
<sequence>MTNKEYYGYRSLKDINARMLVMPYAGDKFCLVIILPKAIDGIYEVEEKMSKTNLMKELQLVTHPEVEVFLPRFKIESKLDLTNDLKSLGIVSLFDPEISDFSGLIKTKGLYLNKVVQKTVIEVNDESGFLGHSILAAPKRISTEQRRFKVDHPFLFYVVNTEWQNVLYVGRYRMPEGPGCTMSSSFSFRG</sequence>
<dbReference type="Gene3D" id="3.30.497.10">
    <property type="entry name" value="Antithrombin, subunit I, domain 2"/>
    <property type="match status" value="1"/>
</dbReference>
<accession>A0AAN9YZ94</accession>
<dbReference type="GO" id="GO:0004867">
    <property type="term" value="F:serine-type endopeptidase inhibitor activity"/>
    <property type="evidence" value="ECO:0007669"/>
    <property type="project" value="UniProtKB-KW"/>
</dbReference>
<dbReference type="PROSITE" id="PS00284">
    <property type="entry name" value="SERPIN"/>
    <property type="match status" value="1"/>
</dbReference>
<dbReference type="InterPro" id="IPR023795">
    <property type="entry name" value="Serpin_CS"/>
</dbReference>
<dbReference type="InterPro" id="IPR042178">
    <property type="entry name" value="Serpin_sf_1"/>
</dbReference>
<keyword evidence="7" id="KW-1185">Reference proteome</keyword>
<proteinExistence type="inferred from homology"/>
<evidence type="ECO:0000313" key="6">
    <source>
        <dbReference type="EMBL" id="KAK7790429.1"/>
    </source>
</evidence>
<dbReference type="GO" id="GO:0005615">
    <property type="term" value="C:extracellular space"/>
    <property type="evidence" value="ECO:0007669"/>
    <property type="project" value="InterPro"/>
</dbReference>
<gene>
    <name evidence="6" type="ORF">R5R35_003911</name>
</gene>
<keyword evidence="2" id="KW-0646">Protease inhibitor</keyword>
<dbReference type="EMBL" id="JAZDUA010000626">
    <property type="protein sequence ID" value="KAK7790429.1"/>
    <property type="molecule type" value="Genomic_DNA"/>
</dbReference>
<feature type="domain" description="Serpin" evidence="5">
    <location>
        <begin position="2"/>
        <end position="175"/>
    </location>
</feature>
<dbReference type="Proteomes" id="UP001378592">
    <property type="component" value="Unassembled WGS sequence"/>
</dbReference>
<dbReference type="PANTHER" id="PTHR11461:SF211">
    <property type="entry name" value="GH10112P-RELATED"/>
    <property type="match status" value="1"/>
</dbReference>
<name>A0AAN9YZ94_9ORTH</name>
<dbReference type="AlphaFoldDB" id="A0AAN9YZ94"/>
<evidence type="ECO:0000313" key="7">
    <source>
        <dbReference type="Proteomes" id="UP001378592"/>
    </source>
</evidence>
<organism evidence="6 7">
    <name type="scientific">Gryllus longicercus</name>
    <dbReference type="NCBI Taxonomy" id="2509291"/>
    <lineage>
        <taxon>Eukaryota</taxon>
        <taxon>Metazoa</taxon>
        <taxon>Ecdysozoa</taxon>
        <taxon>Arthropoda</taxon>
        <taxon>Hexapoda</taxon>
        <taxon>Insecta</taxon>
        <taxon>Pterygota</taxon>
        <taxon>Neoptera</taxon>
        <taxon>Polyneoptera</taxon>
        <taxon>Orthoptera</taxon>
        <taxon>Ensifera</taxon>
        <taxon>Gryllidea</taxon>
        <taxon>Grylloidea</taxon>
        <taxon>Gryllidae</taxon>
        <taxon>Gryllinae</taxon>
        <taxon>Gryllus</taxon>
    </lineage>
</organism>